<sequence length="147" mass="15308">MPTAFQIVFLVTLLVAAAAPMINGTNRRLLEDTISTTGEEKPDVVQIKCGGCPCDSPCYTTSPPPPSPPPPQPPSPKIPMTPTPGLNCPPAAPTGGGSRGASPGYMYITGPPGDLYPVNPYFSGSHRSFRSAPPLVAVFVLGMLIVY</sequence>
<evidence type="ECO:0000256" key="2">
    <source>
        <dbReference type="SAM" id="SignalP"/>
    </source>
</evidence>
<proteinExistence type="predicted"/>
<keyword evidence="2" id="KW-0732">Signal</keyword>
<evidence type="ECO:0000313" key="4">
    <source>
        <dbReference type="Proteomes" id="UP001408789"/>
    </source>
</evidence>
<feature type="signal peptide" evidence="2">
    <location>
        <begin position="1"/>
        <end position="18"/>
    </location>
</feature>
<name>A0AAP0GK34_9ASTR</name>
<comment type="caution">
    <text evidence="3">The sequence shown here is derived from an EMBL/GenBank/DDBJ whole genome shotgun (WGS) entry which is preliminary data.</text>
</comment>
<dbReference type="AlphaFoldDB" id="A0AAP0GK34"/>
<feature type="region of interest" description="Disordered" evidence="1">
    <location>
        <begin position="59"/>
        <end position="104"/>
    </location>
</feature>
<protein>
    <submittedName>
        <fullName evidence="3">Uncharacterized protein</fullName>
    </submittedName>
</protein>
<gene>
    <name evidence="3" type="ORF">SSX86_027685</name>
</gene>
<organism evidence="3 4">
    <name type="scientific">Deinandra increscens subsp. villosa</name>
    <dbReference type="NCBI Taxonomy" id="3103831"/>
    <lineage>
        <taxon>Eukaryota</taxon>
        <taxon>Viridiplantae</taxon>
        <taxon>Streptophyta</taxon>
        <taxon>Embryophyta</taxon>
        <taxon>Tracheophyta</taxon>
        <taxon>Spermatophyta</taxon>
        <taxon>Magnoliopsida</taxon>
        <taxon>eudicotyledons</taxon>
        <taxon>Gunneridae</taxon>
        <taxon>Pentapetalae</taxon>
        <taxon>asterids</taxon>
        <taxon>campanulids</taxon>
        <taxon>Asterales</taxon>
        <taxon>Asteraceae</taxon>
        <taxon>Asteroideae</taxon>
        <taxon>Heliantheae alliance</taxon>
        <taxon>Madieae</taxon>
        <taxon>Madiinae</taxon>
        <taxon>Deinandra</taxon>
    </lineage>
</organism>
<keyword evidence="4" id="KW-1185">Reference proteome</keyword>
<dbReference type="Proteomes" id="UP001408789">
    <property type="component" value="Unassembled WGS sequence"/>
</dbReference>
<reference evidence="3 4" key="1">
    <citation type="submission" date="2024-04" db="EMBL/GenBank/DDBJ databases">
        <title>The reference genome of an endangered Asteraceae, Deinandra increscens subsp. villosa, native to the Central Coast of California.</title>
        <authorList>
            <person name="Guilliams M."/>
            <person name="Hasenstab-Lehman K."/>
            <person name="Meyer R."/>
            <person name="Mcevoy S."/>
        </authorList>
    </citation>
    <scope>NUCLEOTIDE SEQUENCE [LARGE SCALE GENOMIC DNA]</scope>
    <source>
        <tissue evidence="3">Leaf</tissue>
    </source>
</reference>
<dbReference type="EMBL" id="JBCNJP010000027">
    <property type="protein sequence ID" value="KAK9051059.1"/>
    <property type="molecule type" value="Genomic_DNA"/>
</dbReference>
<accession>A0AAP0GK34</accession>
<evidence type="ECO:0000256" key="1">
    <source>
        <dbReference type="SAM" id="MobiDB-lite"/>
    </source>
</evidence>
<feature type="chain" id="PRO_5042857459" evidence="2">
    <location>
        <begin position="19"/>
        <end position="147"/>
    </location>
</feature>
<dbReference type="PANTHER" id="PTHR35094:SF1">
    <property type="entry name" value="PROTEIN, PUTATIVE-RELATED"/>
    <property type="match status" value="1"/>
</dbReference>
<evidence type="ECO:0000313" key="3">
    <source>
        <dbReference type="EMBL" id="KAK9051059.1"/>
    </source>
</evidence>
<dbReference type="PANTHER" id="PTHR35094">
    <property type="entry name" value="LEUCINE-RICH REPEAT EXTENSIN-LIKE PROTEIN 2"/>
    <property type="match status" value="1"/>
</dbReference>
<feature type="compositionally biased region" description="Pro residues" evidence="1">
    <location>
        <begin position="62"/>
        <end position="82"/>
    </location>
</feature>